<feature type="repeat" description="Kelch 6" evidence="7">
    <location>
        <begin position="303"/>
        <end position="352"/>
    </location>
</feature>
<evidence type="ECO:0000256" key="2">
    <source>
        <dbReference type="ARBA" id="ARBA00022729"/>
    </source>
</evidence>
<dbReference type="GO" id="GO:0016857">
    <property type="term" value="F:racemase and epimerase activity, acting on carbohydrates and derivatives"/>
    <property type="evidence" value="ECO:0007669"/>
    <property type="project" value="UniProtKB-UniRule"/>
</dbReference>
<keyword evidence="2 7" id="KW-0732">Signal</keyword>
<comment type="catalytic activity">
    <reaction evidence="7">
        <text>N-acetyl-alpha-neuraminate = N-acetyl-beta-neuraminate</text>
        <dbReference type="Rhea" id="RHEA:25233"/>
        <dbReference type="ChEBI" id="CHEBI:58705"/>
        <dbReference type="ChEBI" id="CHEBI:58770"/>
        <dbReference type="EC" id="5.1.3.24"/>
    </reaction>
</comment>
<gene>
    <name evidence="7" type="primary">nanM</name>
    <name evidence="8" type="ORF">CRN52_16380</name>
</gene>
<feature type="repeat" description="Kelch 7" evidence="7">
    <location>
        <begin position="354"/>
        <end position="383"/>
    </location>
</feature>
<comment type="subcellular location">
    <subcellularLocation>
        <location evidence="7">Periplasm</location>
    </subcellularLocation>
</comment>
<dbReference type="InterPro" id="IPR056734">
    <property type="entry name" value="NANM"/>
</dbReference>
<dbReference type="InterPro" id="IPR015915">
    <property type="entry name" value="Kelch-typ_b-propeller"/>
</dbReference>
<name>A0A2S3R045_VIBVL</name>
<dbReference type="InterPro" id="IPR019936">
    <property type="entry name" value="NanM_proteobact"/>
</dbReference>
<accession>A0A2S3R045</accession>
<dbReference type="PANTHER" id="PTHR46093">
    <property type="entry name" value="ACYL-COA-BINDING DOMAIN-CONTAINING PROTEIN 5"/>
    <property type="match status" value="1"/>
</dbReference>
<organism evidence="8 9">
    <name type="scientific">Vibrio vulnificus</name>
    <dbReference type="NCBI Taxonomy" id="672"/>
    <lineage>
        <taxon>Bacteria</taxon>
        <taxon>Pseudomonadati</taxon>
        <taxon>Pseudomonadota</taxon>
        <taxon>Gammaproteobacteria</taxon>
        <taxon>Vibrionales</taxon>
        <taxon>Vibrionaceae</taxon>
        <taxon>Vibrio</taxon>
    </lineage>
</organism>
<evidence type="ECO:0000313" key="9">
    <source>
        <dbReference type="Proteomes" id="UP000237466"/>
    </source>
</evidence>
<evidence type="ECO:0000256" key="6">
    <source>
        <dbReference type="ARBA" id="ARBA00023277"/>
    </source>
</evidence>
<dbReference type="EMBL" id="PDGH01000113">
    <property type="protein sequence ID" value="POB45550.1"/>
    <property type="molecule type" value="Genomic_DNA"/>
</dbReference>
<dbReference type="EC" id="5.1.3.24" evidence="7"/>
<dbReference type="Proteomes" id="UP000237466">
    <property type="component" value="Unassembled WGS sequence"/>
</dbReference>
<reference evidence="8 9" key="1">
    <citation type="journal article" date="2018" name="Front. Microbiol.">
        <title>Phylogeny of Vibrio vulnificus from the Analysis of the Core-Genome: Implications for Intra-Species Taxonomy.</title>
        <authorList>
            <person name="Roig F.J."/>
            <person name="Gonzalez-Candelas F."/>
            <person name="Sanjuan E."/>
            <person name="Fouz B."/>
            <person name="Feil E.J."/>
            <person name="Llorens C."/>
            <person name="Baker-Austin C."/>
            <person name="Oliver J.D."/>
            <person name="Danin-Poleg Y."/>
            <person name="Gibas C.J."/>
            <person name="Kashi Y."/>
            <person name="Gulig P.A."/>
            <person name="Morrison S.S."/>
            <person name="Amaro C."/>
        </authorList>
    </citation>
    <scope>NUCLEOTIDE SEQUENCE [LARGE SCALE GENOMIC DNA]</scope>
    <source>
        <strain evidence="8 9">CECT4608</strain>
    </source>
</reference>
<dbReference type="AlphaFoldDB" id="A0A2S3R045"/>
<comment type="caution">
    <text evidence="7">Lacks conserved residue(s) required for the propagation of feature annotation.</text>
</comment>
<protein>
    <recommendedName>
        <fullName evidence="7">N-acetylneuraminate epimerase</fullName>
        <ecNumber evidence="7">5.1.3.24</ecNumber>
    </recommendedName>
    <alternativeName>
        <fullName evidence="7">N-acetylneuraminate mutarotase</fullName>
        <shortName evidence="7">Neu5Ac mutarotase</shortName>
    </alternativeName>
    <alternativeName>
        <fullName evidence="7">Sialic acid epimerase</fullName>
    </alternativeName>
</protein>
<evidence type="ECO:0000256" key="3">
    <source>
        <dbReference type="ARBA" id="ARBA00022737"/>
    </source>
</evidence>
<evidence type="ECO:0000313" key="8">
    <source>
        <dbReference type="EMBL" id="POB45550.1"/>
    </source>
</evidence>
<comment type="caution">
    <text evidence="8">The sequence shown here is derived from an EMBL/GenBank/DDBJ whole genome shotgun (WGS) entry which is preliminary data.</text>
</comment>
<evidence type="ECO:0000256" key="1">
    <source>
        <dbReference type="ARBA" id="ARBA00022441"/>
    </source>
</evidence>
<evidence type="ECO:0000256" key="7">
    <source>
        <dbReference type="HAMAP-Rule" id="MF_01195"/>
    </source>
</evidence>
<dbReference type="PANTHER" id="PTHR46093:SF18">
    <property type="entry name" value="FIBRONECTIN TYPE-III DOMAIN-CONTAINING PROTEIN"/>
    <property type="match status" value="1"/>
</dbReference>
<dbReference type="NCBIfam" id="TIGR03547">
    <property type="entry name" value="muta_rot_YjhT"/>
    <property type="match status" value="1"/>
</dbReference>
<dbReference type="HAMAP" id="MF_01195">
    <property type="entry name" value="NanM"/>
    <property type="match status" value="1"/>
</dbReference>
<evidence type="ECO:0000256" key="4">
    <source>
        <dbReference type="ARBA" id="ARBA00022764"/>
    </source>
</evidence>
<evidence type="ECO:0000256" key="5">
    <source>
        <dbReference type="ARBA" id="ARBA00023235"/>
    </source>
</evidence>
<dbReference type="Gene3D" id="2.120.10.80">
    <property type="entry name" value="Kelch-type beta propeller"/>
    <property type="match status" value="2"/>
</dbReference>
<dbReference type="SUPFAM" id="SSF117281">
    <property type="entry name" value="Kelch motif"/>
    <property type="match status" value="1"/>
</dbReference>
<comment type="function">
    <text evidence="7">Converts alpha-N-acetylneuranimic acid (Neu5Ac) to the beta-anomer, accelerating the equilibrium between the alpha- and beta-anomers. Probably facilitates sialidase-negative bacteria to compete sucessfully for limited amounts of extracellular Neu5Ac, which is likely taken up in the beta-anomer. In addition, the rapid removal of sialic acid from solution might be advantageous to the bacterium to damp down host responses.</text>
</comment>
<dbReference type="NCBIfam" id="NF010730">
    <property type="entry name" value="PRK14131.1"/>
    <property type="match status" value="1"/>
</dbReference>
<comment type="similarity">
    <text evidence="7">Belongs to the NanM family.</text>
</comment>
<keyword evidence="4 7" id="KW-0574">Periplasm</keyword>
<dbReference type="GO" id="GO:0042597">
    <property type="term" value="C:periplasmic space"/>
    <property type="evidence" value="ECO:0007669"/>
    <property type="project" value="UniProtKB-SubCell"/>
</dbReference>
<proteinExistence type="inferred from homology"/>
<feature type="repeat" description="Kelch 4" evidence="7">
    <location>
        <begin position="185"/>
        <end position="230"/>
    </location>
</feature>
<keyword evidence="6 7" id="KW-0119">Carbohydrate metabolism</keyword>
<feature type="repeat" description="Kelch 1" evidence="7">
    <location>
        <begin position="46"/>
        <end position="90"/>
    </location>
</feature>
<dbReference type="RefSeq" id="WP_103200776.1">
    <property type="nucleotide sequence ID" value="NZ_PDGH01000113.1"/>
</dbReference>
<dbReference type="Pfam" id="PF24996">
    <property type="entry name" value="NANM"/>
    <property type="match status" value="1"/>
</dbReference>
<feature type="active site" description="Proton acceptor" evidence="7">
    <location>
        <position position="239"/>
    </location>
</feature>
<keyword evidence="3 7" id="KW-0677">Repeat</keyword>
<keyword evidence="1 7" id="KW-0880">Kelch repeat</keyword>
<comment type="subunit">
    <text evidence="7">Homodimer.</text>
</comment>
<keyword evidence="5 7" id="KW-0413">Isomerase</keyword>
<sequence precursor="true">MMKTKYLLLPLLASSSLLSHMALANNHWPDLPIGVKNGVSAQIGSKVYVGLGSAEKSFYVLDTQAPQNGWTLLADFIGPERSGATATVVGENIFVFGGSGKASDNASSPIIFDTVYRFDTQTNRWHQVKTQTPVGLLGASSYSPDGKQVLFFGGYSKPLFDKYLADITRTDKKAQPEQWQKIVDDYMGMEPLAYQWNRDVLSFNPTNDKWDVVTRSPYLPNCGSATVIDGPSITLISGEIKPGLRTAEVKTFTYGELQPWQSTYALPAAKGQAQQEGIAGAYSGVVSNTLLVAGGANFHGAKAQFESGQMFAHNGLSKAYNSEIYAKQKGVWQQVGQLPEGLAYGASFSVKGGVLMVGGERADRTASTKVYLVGLNNNQIDIVD</sequence>
<feature type="signal peptide" evidence="7">
    <location>
        <begin position="1"/>
        <end position="24"/>
    </location>
</feature>
<feature type="chain" id="PRO_5015792020" description="N-acetylneuraminate epimerase" evidence="7">
    <location>
        <begin position="25"/>
        <end position="384"/>
    </location>
</feature>